<comment type="caution">
    <text evidence="6">The sequence shown here is derived from an EMBL/GenBank/DDBJ whole genome shotgun (WGS) entry which is preliminary data.</text>
</comment>
<dbReference type="InterPro" id="IPR002502">
    <property type="entry name" value="Amidase_domain"/>
</dbReference>
<evidence type="ECO:0000313" key="6">
    <source>
        <dbReference type="EMBL" id="EAQ05075.1"/>
    </source>
</evidence>
<gene>
    <name evidence="6" type="ORF">OB2597_07315</name>
</gene>
<organism evidence="6 7">
    <name type="scientific">Pseudooceanicola batsensis (strain ATCC BAA-863 / DSM 15984 / KCTC 12145 / HTCC2597)</name>
    <name type="common">Oceanicola batsensis</name>
    <dbReference type="NCBI Taxonomy" id="252305"/>
    <lineage>
        <taxon>Bacteria</taxon>
        <taxon>Pseudomonadati</taxon>
        <taxon>Pseudomonadota</taxon>
        <taxon>Alphaproteobacteria</taxon>
        <taxon>Rhodobacterales</taxon>
        <taxon>Paracoccaceae</taxon>
        <taxon>Pseudooceanicola</taxon>
    </lineage>
</organism>
<dbReference type="HOGENOM" id="CLU_049290_2_2_5"/>
<proteinExistence type="predicted"/>
<name>A3TTU8_PSEBH</name>
<dbReference type="SMART" id="SM00644">
    <property type="entry name" value="Ami_2"/>
    <property type="match status" value="1"/>
</dbReference>
<evidence type="ECO:0000256" key="2">
    <source>
        <dbReference type="ARBA" id="ARBA00011901"/>
    </source>
</evidence>
<dbReference type="GO" id="GO:0009253">
    <property type="term" value="P:peptidoglycan catabolic process"/>
    <property type="evidence" value="ECO:0007669"/>
    <property type="project" value="InterPro"/>
</dbReference>
<keyword evidence="7" id="KW-1185">Reference proteome</keyword>
<dbReference type="InterPro" id="IPR051206">
    <property type="entry name" value="NAMLAA_amidase_2"/>
</dbReference>
<dbReference type="SUPFAM" id="SSF55846">
    <property type="entry name" value="N-acetylmuramoyl-L-alanine amidase-like"/>
    <property type="match status" value="1"/>
</dbReference>
<keyword evidence="4" id="KW-0961">Cell wall biogenesis/degradation</keyword>
<reference evidence="6 7" key="1">
    <citation type="journal article" date="2010" name="J. Bacteriol.">
        <title>Genome sequences of Oceanicola granulosus HTCC2516(T) and Oceanicola batsensis HTCC2597(TDelta).</title>
        <authorList>
            <person name="Thrash J.C."/>
            <person name="Cho J.C."/>
            <person name="Vergin K.L."/>
            <person name="Giovannoni S.J."/>
        </authorList>
    </citation>
    <scope>NUCLEOTIDE SEQUENCE [LARGE SCALE GENOMIC DNA]</scope>
    <source>
        <strain evidence="7">ATCC BAA-863 / DSM 15984 / KCTC 12145 / HTCC2597</strain>
    </source>
</reference>
<dbReference type="CDD" id="cd06583">
    <property type="entry name" value="PGRP"/>
    <property type="match status" value="1"/>
</dbReference>
<dbReference type="Gene3D" id="3.40.80.10">
    <property type="entry name" value="Peptidoglycan recognition protein-like"/>
    <property type="match status" value="1"/>
</dbReference>
<evidence type="ECO:0000256" key="1">
    <source>
        <dbReference type="ARBA" id="ARBA00001561"/>
    </source>
</evidence>
<protein>
    <recommendedName>
        <fullName evidence="2">N-acetylmuramoyl-L-alanine amidase</fullName>
        <ecNumber evidence="2">3.5.1.28</ecNumber>
    </recommendedName>
</protein>
<sequence length="230" mass="25378">MNARRHGGAPDLVIIHHTAMATAEAALHRLCDTDPPGDLAPVSCHYLISETGRLWQMVDERDRAWHAGQGAWGDVTDVNSHSIGIELANTALHPFPEPQMTVLETLLSEIIARWSIPPERVVGHSDTAPHRKSDPGAAFDWHRLALRGLAVWPRPGPAGTDGQATAFADDLRVIGYRTPDDSDQPQALMLRAFRLRFRPWKAATGDPLDAEDCRIARDIARRYPVRASAD</sequence>
<keyword evidence="3" id="KW-0378">Hydrolase</keyword>
<dbReference type="eggNOG" id="COG3023">
    <property type="taxonomic scope" value="Bacteria"/>
</dbReference>
<dbReference type="GO" id="GO:0008745">
    <property type="term" value="F:N-acetylmuramoyl-L-alanine amidase activity"/>
    <property type="evidence" value="ECO:0007669"/>
    <property type="project" value="UniProtKB-EC"/>
</dbReference>
<feature type="domain" description="N-acetylmuramoyl-L-alanine amidase" evidence="5">
    <location>
        <begin position="2"/>
        <end position="136"/>
    </location>
</feature>
<accession>A3TTU8</accession>
<evidence type="ECO:0000259" key="5">
    <source>
        <dbReference type="SMART" id="SM00644"/>
    </source>
</evidence>
<dbReference type="STRING" id="252305.OB2597_07315"/>
<dbReference type="Proteomes" id="UP000004318">
    <property type="component" value="Unassembled WGS sequence"/>
</dbReference>
<evidence type="ECO:0000313" key="7">
    <source>
        <dbReference type="Proteomes" id="UP000004318"/>
    </source>
</evidence>
<dbReference type="EC" id="3.5.1.28" evidence="2"/>
<dbReference type="GO" id="GO:0071555">
    <property type="term" value="P:cell wall organization"/>
    <property type="evidence" value="ECO:0007669"/>
    <property type="project" value="UniProtKB-KW"/>
</dbReference>
<comment type="catalytic activity">
    <reaction evidence="1">
        <text>Hydrolyzes the link between N-acetylmuramoyl residues and L-amino acid residues in certain cell-wall glycopeptides.</text>
        <dbReference type="EC" id="3.5.1.28"/>
    </reaction>
</comment>
<dbReference type="AlphaFoldDB" id="A3TTU8"/>
<dbReference type="RefSeq" id="WP_009805692.1">
    <property type="nucleotide sequence ID" value="NZ_CH724131.1"/>
</dbReference>
<evidence type="ECO:0000256" key="4">
    <source>
        <dbReference type="ARBA" id="ARBA00023316"/>
    </source>
</evidence>
<dbReference type="PANTHER" id="PTHR30417">
    <property type="entry name" value="N-ACETYLMURAMOYL-L-ALANINE AMIDASE AMID"/>
    <property type="match status" value="1"/>
</dbReference>
<dbReference type="PANTHER" id="PTHR30417:SF1">
    <property type="entry name" value="N-ACETYLMURAMOYL-L-ALANINE AMIDASE AMID"/>
    <property type="match status" value="1"/>
</dbReference>
<dbReference type="EMBL" id="AAMO01000001">
    <property type="protein sequence ID" value="EAQ05075.1"/>
    <property type="molecule type" value="Genomic_DNA"/>
</dbReference>
<dbReference type="Pfam" id="PF01510">
    <property type="entry name" value="Amidase_2"/>
    <property type="match status" value="1"/>
</dbReference>
<evidence type="ECO:0000256" key="3">
    <source>
        <dbReference type="ARBA" id="ARBA00022801"/>
    </source>
</evidence>
<dbReference type="InterPro" id="IPR036505">
    <property type="entry name" value="Amidase/PGRP_sf"/>
</dbReference>
<dbReference type="GO" id="GO:0019867">
    <property type="term" value="C:outer membrane"/>
    <property type="evidence" value="ECO:0007669"/>
    <property type="project" value="TreeGrafter"/>
</dbReference>
<dbReference type="GO" id="GO:0009254">
    <property type="term" value="P:peptidoglycan turnover"/>
    <property type="evidence" value="ECO:0007669"/>
    <property type="project" value="TreeGrafter"/>
</dbReference>